<dbReference type="GO" id="GO:0016705">
    <property type="term" value="F:oxidoreductase activity, acting on paired donors, with incorporation or reduction of molecular oxygen"/>
    <property type="evidence" value="ECO:0007669"/>
    <property type="project" value="InterPro"/>
</dbReference>
<keyword evidence="7" id="KW-1185">Reference proteome</keyword>
<dbReference type="SUPFAM" id="SSF51679">
    <property type="entry name" value="Bacterial luciferase-like"/>
    <property type="match status" value="1"/>
</dbReference>
<dbReference type="PANTHER" id="PTHR42847">
    <property type="entry name" value="ALKANESULFONATE MONOOXYGENASE"/>
    <property type="match status" value="1"/>
</dbReference>
<keyword evidence="2" id="KW-0288">FMN</keyword>
<dbReference type="Proteomes" id="UP001147760">
    <property type="component" value="Unassembled WGS sequence"/>
</dbReference>
<evidence type="ECO:0000256" key="3">
    <source>
        <dbReference type="ARBA" id="ARBA00023002"/>
    </source>
</evidence>
<dbReference type="InterPro" id="IPR036661">
    <property type="entry name" value="Luciferase-like_sf"/>
</dbReference>
<accession>A0A9W9WGP2</accession>
<dbReference type="InterPro" id="IPR050172">
    <property type="entry name" value="SsuD_RutA_monooxygenase"/>
</dbReference>
<dbReference type="InterPro" id="IPR011251">
    <property type="entry name" value="Luciferase-like_dom"/>
</dbReference>
<gene>
    <name evidence="6" type="ORF">N7530_011151</name>
</gene>
<organism evidence="6 7">
    <name type="scientific">Penicillium desertorum</name>
    <dbReference type="NCBI Taxonomy" id="1303715"/>
    <lineage>
        <taxon>Eukaryota</taxon>
        <taxon>Fungi</taxon>
        <taxon>Dikarya</taxon>
        <taxon>Ascomycota</taxon>
        <taxon>Pezizomycotina</taxon>
        <taxon>Eurotiomycetes</taxon>
        <taxon>Eurotiomycetidae</taxon>
        <taxon>Eurotiales</taxon>
        <taxon>Aspergillaceae</taxon>
        <taxon>Penicillium</taxon>
    </lineage>
</organism>
<dbReference type="EMBL" id="JAPWDO010000008">
    <property type="protein sequence ID" value="KAJ5459207.1"/>
    <property type="molecule type" value="Genomic_DNA"/>
</dbReference>
<dbReference type="CDD" id="cd01094">
    <property type="entry name" value="Alkanesulfonate_monoxygenase"/>
    <property type="match status" value="1"/>
</dbReference>
<evidence type="ECO:0000313" key="7">
    <source>
        <dbReference type="Proteomes" id="UP001147760"/>
    </source>
</evidence>
<dbReference type="AlphaFoldDB" id="A0A9W9WGP2"/>
<evidence type="ECO:0000256" key="1">
    <source>
        <dbReference type="ARBA" id="ARBA00022630"/>
    </source>
</evidence>
<keyword evidence="4" id="KW-0503">Monooxygenase</keyword>
<dbReference type="PANTHER" id="PTHR42847:SF4">
    <property type="entry name" value="ALKANESULFONATE MONOOXYGENASE-RELATED"/>
    <property type="match status" value="1"/>
</dbReference>
<evidence type="ECO:0000256" key="4">
    <source>
        <dbReference type="ARBA" id="ARBA00023033"/>
    </source>
</evidence>
<sequence length="534" mass="59193">MPEFISVTFPNASTEIEPIPNASIDPEYLVRYARNLDDYGYNYTLVPYDSSSYDPFTIGATILSVTKNIKVIIALRPNTLYPTVAAKALATLDQLSSGRVVVHFIAGGSDAEQAKEGDFLSKDERYARLEDYIKILRRAWKSDETFDWDSKYYQFKQFSNRVRPTNGTIPVSVGGSSDEAYRIGGSLADIFGLWGEPLKETKDQIDRIYAEAAKAGRPDSDRPRIWVTFRPIIAETEDLAWAKAHKTLDALTTNRAKGQGKVPADAPPPQNAGSQRLLDIAARGEVQDRALWYPTVTATNARGASTALVGSPKTIVDSLLDYIDLGADLISIRGYDNLNDAIDYGRLGPNRADLPGPAPSALLAAPLSWPTEIRSTTDQNPAIMMKKTITSHSPIGAGCQEVKPGPAPSGLGDEDSYNPTHRGYQSGISELEQGVANYEKSTRLFYLDPNRLYNDIISALAEYETLLRLERHRTRAVTERLRAAEVEHPDELMQIKYSELEGCNEIKKRHDRAVEEAKDYCAVCDLTNRLPRDP</sequence>
<dbReference type="Gene3D" id="3.20.20.30">
    <property type="entry name" value="Luciferase-like domain"/>
    <property type="match status" value="1"/>
</dbReference>
<keyword evidence="1" id="KW-0285">Flavoprotein</keyword>
<comment type="caution">
    <text evidence="6">The sequence shown here is derived from an EMBL/GenBank/DDBJ whole genome shotgun (WGS) entry which is preliminary data.</text>
</comment>
<name>A0A9W9WGP2_9EURO</name>
<reference evidence="6" key="1">
    <citation type="submission" date="2022-12" db="EMBL/GenBank/DDBJ databases">
        <authorList>
            <person name="Petersen C."/>
        </authorList>
    </citation>
    <scope>NUCLEOTIDE SEQUENCE</scope>
    <source>
        <strain evidence="6">IBT 17660</strain>
    </source>
</reference>
<protein>
    <recommendedName>
        <fullName evidence="5">Luciferase-like domain-containing protein</fullName>
    </recommendedName>
</protein>
<dbReference type="GO" id="GO:0004497">
    <property type="term" value="F:monooxygenase activity"/>
    <property type="evidence" value="ECO:0007669"/>
    <property type="project" value="UniProtKB-KW"/>
</dbReference>
<evidence type="ECO:0000259" key="5">
    <source>
        <dbReference type="Pfam" id="PF00296"/>
    </source>
</evidence>
<proteinExistence type="predicted"/>
<dbReference type="Pfam" id="PF00296">
    <property type="entry name" value="Bac_luciferase"/>
    <property type="match status" value="1"/>
</dbReference>
<evidence type="ECO:0000256" key="2">
    <source>
        <dbReference type="ARBA" id="ARBA00022643"/>
    </source>
</evidence>
<dbReference type="OrthoDB" id="2558704at2759"/>
<evidence type="ECO:0000313" key="6">
    <source>
        <dbReference type="EMBL" id="KAJ5459207.1"/>
    </source>
</evidence>
<reference evidence="6" key="2">
    <citation type="journal article" date="2023" name="IMA Fungus">
        <title>Comparative genomic study of the Penicillium genus elucidates a diverse pangenome and 15 lateral gene transfer events.</title>
        <authorList>
            <person name="Petersen C."/>
            <person name="Sorensen T."/>
            <person name="Nielsen M.R."/>
            <person name="Sondergaard T.E."/>
            <person name="Sorensen J.L."/>
            <person name="Fitzpatrick D.A."/>
            <person name="Frisvad J.C."/>
            <person name="Nielsen K.L."/>
        </authorList>
    </citation>
    <scope>NUCLEOTIDE SEQUENCE</scope>
    <source>
        <strain evidence="6">IBT 17660</strain>
    </source>
</reference>
<feature type="domain" description="Luciferase-like" evidence="5">
    <location>
        <begin position="14"/>
        <end position="328"/>
    </location>
</feature>
<keyword evidence="3" id="KW-0560">Oxidoreductase</keyword>